<dbReference type="EC" id="2.7.7.38" evidence="5"/>
<dbReference type="InterPro" id="IPR029044">
    <property type="entry name" value="Nucleotide-diphossugar_trans"/>
</dbReference>
<dbReference type="AlphaFoldDB" id="A0A0F3GHF7"/>
<comment type="pathway">
    <text evidence="5">Nucleotide-sugar biosynthesis; CMP-3-deoxy-D-manno-octulosonate biosynthesis; CMP-3-deoxy-D-manno-octulosonate from 3-deoxy-D-manno-octulosonate and CTP: step 1/1.</text>
</comment>
<keyword evidence="3 5" id="KW-0548">Nucleotidyltransferase</keyword>
<dbReference type="NCBIfam" id="TIGR00466">
    <property type="entry name" value="kdsB"/>
    <property type="match status" value="1"/>
</dbReference>
<evidence type="ECO:0000256" key="3">
    <source>
        <dbReference type="ARBA" id="ARBA00022695"/>
    </source>
</evidence>
<keyword evidence="2 5" id="KW-0808">Transferase</keyword>
<dbReference type="HAMAP" id="MF_00057">
    <property type="entry name" value="KdsB"/>
    <property type="match status" value="1"/>
</dbReference>
<comment type="subcellular location">
    <subcellularLocation>
        <location evidence="5">Cytoplasm</location>
    </subcellularLocation>
    <subcellularLocation>
        <location evidence="1">Membrane</location>
    </subcellularLocation>
</comment>
<dbReference type="NCBIfam" id="NF003952">
    <property type="entry name" value="PRK05450.1-5"/>
    <property type="match status" value="1"/>
</dbReference>
<organism evidence="6 7">
    <name type="scientific">Candidatus Magnetobacterium bavaricum</name>
    <dbReference type="NCBI Taxonomy" id="29290"/>
    <lineage>
        <taxon>Bacteria</taxon>
        <taxon>Pseudomonadati</taxon>
        <taxon>Nitrospirota</taxon>
        <taxon>Thermodesulfovibrionia</taxon>
        <taxon>Thermodesulfovibrionales</taxon>
        <taxon>Candidatus Magnetobacteriaceae</taxon>
        <taxon>Candidatus Magnetobacterium</taxon>
    </lineage>
</organism>
<keyword evidence="5" id="KW-0963">Cytoplasm</keyword>
<proteinExistence type="inferred from homology"/>
<keyword evidence="4 5" id="KW-0448">Lipopolysaccharide biosynthesis</keyword>
<evidence type="ECO:0000256" key="1">
    <source>
        <dbReference type="ARBA" id="ARBA00004370"/>
    </source>
</evidence>
<dbReference type="GO" id="GO:0009103">
    <property type="term" value="P:lipopolysaccharide biosynthetic process"/>
    <property type="evidence" value="ECO:0007669"/>
    <property type="project" value="UniProtKB-UniRule"/>
</dbReference>
<name>A0A0F3GHF7_9BACT</name>
<dbReference type="Gene3D" id="3.90.550.10">
    <property type="entry name" value="Spore Coat Polysaccharide Biosynthesis Protein SpsA, Chain A"/>
    <property type="match status" value="1"/>
</dbReference>
<dbReference type="NCBIfam" id="NF009905">
    <property type="entry name" value="PRK13368.1"/>
    <property type="match status" value="1"/>
</dbReference>
<dbReference type="NCBIfam" id="NF003950">
    <property type="entry name" value="PRK05450.1-3"/>
    <property type="match status" value="1"/>
</dbReference>
<dbReference type="GO" id="GO:0016020">
    <property type="term" value="C:membrane"/>
    <property type="evidence" value="ECO:0007669"/>
    <property type="project" value="UniProtKB-SubCell"/>
</dbReference>
<evidence type="ECO:0000313" key="6">
    <source>
        <dbReference type="EMBL" id="KJU81379.1"/>
    </source>
</evidence>
<dbReference type="EMBL" id="LACI01002726">
    <property type="protein sequence ID" value="KJU81379.1"/>
    <property type="molecule type" value="Genomic_DNA"/>
</dbReference>
<dbReference type="PANTHER" id="PTHR42866">
    <property type="entry name" value="3-DEOXY-MANNO-OCTULOSONATE CYTIDYLYLTRANSFERASE"/>
    <property type="match status" value="1"/>
</dbReference>
<reference evidence="6 7" key="1">
    <citation type="submission" date="2015-02" db="EMBL/GenBank/DDBJ databases">
        <title>Single-cell genomics of uncultivated deep-branching MTB reveals a conserved set of magnetosome genes.</title>
        <authorList>
            <person name="Kolinko S."/>
            <person name="Richter M."/>
            <person name="Glockner F.O."/>
            <person name="Brachmann A."/>
            <person name="Schuler D."/>
        </authorList>
    </citation>
    <scope>NUCLEOTIDE SEQUENCE [LARGE SCALE GENOMIC DNA]</scope>
    <source>
        <strain evidence="6">TM-1</strain>
    </source>
</reference>
<dbReference type="GO" id="GO:0008690">
    <property type="term" value="F:3-deoxy-manno-octulosonate cytidylyltransferase activity"/>
    <property type="evidence" value="ECO:0007669"/>
    <property type="project" value="UniProtKB-UniRule"/>
</dbReference>
<evidence type="ECO:0000256" key="4">
    <source>
        <dbReference type="ARBA" id="ARBA00022985"/>
    </source>
</evidence>
<dbReference type="FunFam" id="3.90.550.10:FF:000011">
    <property type="entry name" value="3-deoxy-manno-octulosonate cytidylyltransferase"/>
    <property type="match status" value="1"/>
</dbReference>
<dbReference type="Proteomes" id="UP000033423">
    <property type="component" value="Unassembled WGS sequence"/>
</dbReference>
<dbReference type="CDD" id="cd02517">
    <property type="entry name" value="CMP-KDO-Synthetase"/>
    <property type="match status" value="1"/>
</dbReference>
<evidence type="ECO:0000256" key="2">
    <source>
        <dbReference type="ARBA" id="ARBA00022679"/>
    </source>
</evidence>
<dbReference type="SUPFAM" id="SSF53448">
    <property type="entry name" value="Nucleotide-diphospho-sugar transferases"/>
    <property type="match status" value="1"/>
</dbReference>
<comment type="similarity">
    <text evidence="5">Belongs to the KdsB family.</text>
</comment>
<comment type="caution">
    <text evidence="6">The sequence shown here is derived from an EMBL/GenBank/DDBJ whole genome shotgun (WGS) entry which is preliminary data.</text>
</comment>
<dbReference type="UniPathway" id="UPA00358">
    <property type="reaction ID" value="UER00476"/>
</dbReference>
<sequence>MPEKNCVISLYIYSTMTTVAIIPARYDSSRFPGKPLALIHGKPMIRHVYEGVSGAVSLNAVIVATDDTRIRQVVEGFGGKVVMTSGEHSSGTDRISEVAPGLDADIIVNVQGDEPMVRAEMIDQCVGLMDDECADMATLKILITNKNEIHDTNVVKVVTDAEGFALYFSRLPIPFCRDASKGQYHGLYYKHIGIYVYRREVLLALRQRPQCMTETAESLEQLRALHYGYRIKVIETTVQTHAVDTPEDIGKVEQWLNERKK</sequence>
<dbReference type="InterPro" id="IPR003329">
    <property type="entry name" value="Cytidylyl_trans"/>
</dbReference>
<dbReference type="PANTHER" id="PTHR42866:SF2">
    <property type="entry name" value="3-DEOXY-MANNO-OCTULOSONATE CYTIDYLYLTRANSFERASE, MITOCHONDRIAL"/>
    <property type="match status" value="1"/>
</dbReference>
<dbReference type="GO" id="GO:0033468">
    <property type="term" value="P:CMP-keto-3-deoxy-D-manno-octulosonic acid biosynthetic process"/>
    <property type="evidence" value="ECO:0007669"/>
    <property type="project" value="UniProtKB-UniRule"/>
</dbReference>
<dbReference type="InterPro" id="IPR004528">
    <property type="entry name" value="KdsB"/>
</dbReference>
<comment type="catalytic activity">
    <reaction evidence="5">
        <text>3-deoxy-alpha-D-manno-oct-2-ulosonate + CTP = CMP-3-deoxy-beta-D-manno-octulosonate + diphosphate</text>
        <dbReference type="Rhea" id="RHEA:23448"/>
        <dbReference type="ChEBI" id="CHEBI:33019"/>
        <dbReference type="ChEBI" id="CHEBI:37563"/>
        <dbReference type="ChEBI" id="CHEBI:85986"/>
        <dbReference type="ChEBI" id="CHEBI:85987"/>
        <dbReference type="EC" id="2.7.7.38"/>
    </reaction>
</comment>
<protein>
    <recommendedName>
        <fullName evidence="5">3-deoxy-manno-octulosonate cytidylyltransferase</fullName>
        <ecNumber evidence="5">2.7.7.38</ecNumber>
    </recommendedName>
    <alternativeName>
        <fullName evidence="5">CMP-2-keto-3-deoxyoctulosonic acid synthase</fullName>
        <shortName evidence="5">CKS</shortName>
        <shortName evidence="5">CMP-KDO synthase</shortName>
    </alternativeName>
</protein>
<dbReference type="GO" id="GO:0005829">
    <property type="term" value="C:cytosol"/>
    <property type="evidence" value="ECO:0007669"/>
    <property type="project" value="TreeGrafter"/>
</dbReference>
<dbReference type="PATRIC" id="fig|29290.4.peg.8499"/>
<keyword evidence="7" id="KW-1185">Reference proteome</keyword>
<comment type="function">
    <text evidence="5">Activates KDO (a required 8-carbon sugar) for incorporation into bacterial lipopolysaccharide in Gram-negative bacteria.</text>
</comment>
<accession>A0A0F3GHF7</accession>
<dbReference type="Pfam" id="PF02348">
    <property type="entry name" value="CTP_transf_3"/>
    <property type="match status" value="1"/>
</dbReference>
<evidence type="ECO:0000313" key="7">
    <source>
        <dbReference type="Proteomes" id="UP000033423"/>
    </source>
</evidence>
<gene>
    <name evidence="5" type="primary">kdsB</name>
    <name evidence="6" type="ORF">MBAV_006428</name>
</gene>
<evidence type="ECO:0000256" key="5">
    <source>
        <dbReference type="HAMAP-Rule" id="MF_00057"/>
    </source>
</evidence>